<evidence type="ECO:0000256" key="1">
    <source>
        <dbReference type="ARBA" id="ARBA00000900"/>
    </source>
</evidence>
<dbReference type="InterPro" id="IPR053238">
    <property type="entry name" value="RING-H2_zinc_finger"/>
</dbReference>
<keyword evidence="3" id="KW-0479">Metal-binding</keyword>
<comment type="caution">
    <text evidence="11">The sequence shown here is derived from an EMBL/GenBank/DDBJ whole genome shotgun (WGS) entry which is preliminary data.</text>
</comment>
<evidence type="ECO:0000256" key="4">
    <source>
        <dbReference type="ARBA" id="ARBA00022771"/>
    </source>
</evidence>
<dbReference type="PROSITE" id="PS50089">
    <property type="entry name" value="ZF_RING_2"/>
    <property type="match status" value="1"/>
</dbReference>
<sequence length="315" mass="35114">MYTSPLKPPLPPPPPPAAAHHYWLSDSSPLFPIITILALVIFVVLLYAFFFVIRCPTTISNRLRRSSGRPAGNSTSTRIGTNTDALDQLVSSVVYKEAADAGKDSGGGSECPVCLTAFVDGEVIREVKVCKHLFHDSCIDVWLRAHSNCPVCRVFVGTKRFKRPVVGGDEDLRQESQQDQGVGQAVNEAQSAEAQVVANHREDVISHIHPVILNGLVVIGSENNIRAFQLHGILTYMWSYVLRYRERKFGARCEVEFAFIEAEGSPGGLLTMWNKESFKAYIVLLLILERFDLIVESRIMVADRVFLCSILVYYE</sequence>
<feature type="domain" description="RING-type" evidence="10">
    <location>
        <begin position="111"/>
        <end position="153"/>
    </location>
</feature>
<dbReference type="PANTHER" id="PTHR14155:SF627">
    <property type="entry name" value="OS06G0192800 PROTEIN"/>
    <property type="match status" value="1"/>
</dbReference>
<dbReference type="Proteomes" id="UP000428333">
    <property type="component" value="Linkage Group LG12"/>
</dbReference>
<dbReference type="AlphaFoldDB" id="A0A6A4KXZ0"/>
<dbReference type="EC" id="2.3.2.27" evidence="2"/>
<dbReference type="GO" id="GO:0061630">
    <property type="term" value="F:ubiquitin protein ligase activity"/>
    <property type="evidence" value="ECO:0007669"/>
    <property type="project" value="UniProtKB-EC"/>
</dbReference>
<comment type="similarity">
    <text evidence="7">Belongs to the RING-type zinc finger family. ATL subfamily.</text>
</comment>
<gene>
    <name evidence="11" type="ORF">C3L33_20296</name>
</gene>
<comment type="catalytic activity">
    <reaction evidence="1">
        <text>S-ubiquitinyl-[E2 ubiquitin-conjugating enzyme]-L-cysteine + [acceptor protein]-L-lysine = [E2 ubiquitin-conjugating enzyme]-L-cysteine + N(6)-ubiquitinyl-[acceptor protein]-L-lysine.</text>
        <dbReference type="EC" id="2.3.2.27"/>
    </reaction>
</comment>
<dbReference type="Gene3D" id="3.30.40.10">
    <property type="entry name" value="Zinc/RING finger domain, C3HC4 (zinc finger)"/>
    <property type="match status" value="1"/>
</dbReference>
<keyword evidence="6" id="KW-0862">Zinc</keyword>
<reference evidence="11 12" key="1">
    <citation type="journal article" date="2019" name="Genome Biol. Evol.">
        <title>The Rhododendron genome and chromosomal organization provide insight into shared whole-genome duplications across the heath family (Ericaceae).</title>
        <authorList>
            <person name="Soza V.L."/>
            <person name="Lindsley D."/>
            <person name="Waalkes A."/>
            <person name="Ramage E."/>
            <person name="Patwardhan R.P."/>
            <person name="Burton J.N."/>
            <person name="Adey A."/>
            <person name="Kumar A."/>
            <person name="Qiu R."/>
            <person name="Shendure J."/>
            <person name="Hall B."/>
        </authorList>
    </citation>
    <scope>NUCLEOTIDE SEQUENCE [LARGE SCALE GENOMIC DNA]</scope>
    <source>
        <strain evidence="11">RSF 1966-606</strain>
    </source>
</reference>
<dbReference type="Pfam" id="PF13639">
    <property type="entry name" value="zf-RING_2"/>
    <property type="match status" value="1"/>
</dbReference>
<feature type="non-terminal residue" evidence="11">
    <location>
        <position position="1"/>
    </location>
</feature>
<dbReference type="GO" id="GO:0008270">
    <property type="term" value="F:zinc ion binding"/>
    <property type="evidence" value="ECO:0007669"/>
    <property type="project" value="UniProtKB-KW"/>
</dbReference>
<organism evidence="11 12">
    <name type="scientific">Rhododendron williamsianum</name>
    <dbReference type="NCBI Taxonomy" id="262921"/>
    <lineage>
        <taxon>Eukaryota</taxon>
        <taxon>Viridiplantae</taxon>
        <taxon>Streptophyta</taxon>
        <taxon>Embryophyta</taxon>
        <taxon>Tracheophyta</taxon>
        <taxon>Spermatophyta</taxon>
        <taxon>Magnoliopsida</taxon>
        <taxon>eudicotyledons</taxon>
        <taxon>Gunneridae</taxon>
        <taxon>Pentapetalae</taxon>
        <taxon>asterids</taxon>
        <taxon>Ericales</taxon>
        <taxon>Ericaceae</taxon>
        <taxon>Ericoideae</taxon>
        <taxon>Rhodoreae</taxon>
        <taxon>Rhododendron</taxon>
    </lineage>
</organism>
<name>A0A6A4KXZ0_9ERIC</name>
<keyword evidence="4 8" id="KW-0863">Zinc-finger</keyword>
<evidence type="ECO:0000259" key="10">
    <source>
        <dbReference type="PROSITE" id="PS50089"/>
    </source>
</evidence>
<evidence type="ECO:0000313" key="11">
    <source>
        <dbReference type="EMBL" id="KAE9447807.1"/>
    </source>
</evidence>
<feature type="transmembrane region" description="Helical" evidence="9">
    <location>
        <begin position="30"/>
        <end position="53"/>
    </location>
</feature>
<evidence type="ECO:0000256" key="2">
    <source>
        <dbReference type="ARBA" id="ARBA00012483"/>
    </source>
</evidence>
<proteinExistence type="inferred from homology"/>
<evidence type="ECO:0000256" key="8">
    <source>
        <dbReference type="PROSITE-ProRule" id="PRU00175"/>
    </source>
</evidence>
<evidence type="ECO:0000313" key="12">
    <source>
        <dbReference type="Proteomes" id="UP000428333"/>
    </source>
</evidence>
<dbReference type="InterPro" id="IPR013083">
    <property type="entry name" value="Znf_RING/FYVE/PHD"/>
</dbReference>
<protein>
    <recommendedName>
        <fullName evidence="2">RING-type E3 ubiquitin transferase</fullName>
        <ecNumber evidence="2">2.3.2.27</ecNumber>
    </recommendedName>
</protein>
<evidence type="ECO:0000256" key="3">
    <source>
        <dbReference type="ARBA" id="ARBA00022723"/>
    </source>
</evidence>
<keyword evidence="9" id="KW-1133">Transmembrane helix</keyword>
<evidence type="ECO:0000256" key="7">
    <source>
        <dbReference type="ARBA" id="ARBA00024209"/>
    </source>
</evidence>
<dbReference type="UniPathway" id="UPA00143"/>
<dbReference type="InterPro" id="IPR001841">
    <property type="entry name" value="Znf_RING"/>
</dbReference>
<keyword evidence="5" id="KW-0833">Ubl conjugation pathway</keyword>
<dbReference type="CDD" id="cd16461">
    <property type="entry name" value="RING-H2_EL5-like"/>
    <property type="match status" value="1"/>
</dbReference>
<evidence type="ECO:0000256" key="5">
    <source>
        <dbReference type="ARBA" id="ARBA00022786"/>
    </source>
</evidence>
<keyword evidence="9" id="KW-0812">Transmembrane</keyword>
<accession>A0A6A4KXZ0</accession>
<dbReference type="EMBL" id="QEFC01003480">
    <property type="protein sequence ID" value="KAE9447807.1"/>
    <property type="molecule type" value="Genomic_DNA"/>
</dbReference>
<evidence type="ECO:0000256" key="6">
    <source>
        <dbReference type="ARBA" id="ARBA00022833"/>
    </source>
</evidence>
<dbReference type="SUPFAM" id="SSF57850">
    <property type="entry name" value="RING/U-box"/>
    <property type="match status" value="1"/>
</dbReference>
<dbReference type="OrthoDB" id="8062037at2759"/>
<keyword evidence="12" id="KW-1185">Reference proteome</keyword>
<dbReference type="PANTHER" id="PTHR14155">
    <property type="entry name" value="RING FINGER DOMAIN-CONTAINING"/>
    <property type="match status" value="1"/>
</dbReference>
<dbReference type="GO" id="GO:0016567">
    <property type="term" value="P:protein ubiquitination"/>
    <property type="evidence" value="ECO:0007669"/>
    <property type="project" value="UniProtKB-UniPathway"/>
</dbReference>
<keyword evidence="9" id="KW-0472">Membrane</keyword>
<dbReference type="SMART" id="SM00184">
    <property type="entry name" value="RING"/>
    <property type="match status" value="1"/>
</dbReference>
<evidence type="ECO:0000256" key="9">
    <source>
        <dbReference type="SAM" id="Phobius"/>
    </source>
</evidence>